<evidence type="ECO:0000313" key="2">
    <source>
        <dbReference type="EMBL" id="CAD6491874.1"/>
    </source>
</evidence>
<dbReference type="EC" id="2.5.1.105" evidence="2"/>
<dbReference type="PANTHER" id="PTHR13754:SF18">
    <property type="entry name" value="7,8-DIHYDROPTERIN-6-METHYL-4-(BETA-D-RIBOFURANOSYL)-AMINOBENZENE-5'-PHOSPHATE SYNTHASE"/>
    <property type="match status" value="1"/>
</dbReference>
<evidence type="ECO:0000259" key="1">
    <source>
        <dbReference type="Pfam" id="PF00753"/>
    </source>
</evidence>
<dbReference type="CDD" id="cd07713">
    <property type="entry name" value="DHPS-like_MBL-fold"/>
    <property type="match status" value="1"/>
</dbReference>
<dbReference type="Proteomes" id="UP000637195">
    <property type="component" value="Unassembled WGS sequence"/>
</dbReference>
<dbReference type="Pfam" id="PF00753">
    <property type="entry name" value="Lactamase_B"/>
    <property type="match status" value="1"/>
</dbReference>
<dbReference type="InterPro" id="IPR036866">
    <property type="entry name" value="RibonucZ/Hydroxyglut_hydro"/>
</dbReference>
<proteinExistence type="predicted"/>
<dbReference type="Gene3D" id="3.60.15.10">
    <property type="entry name" value="Ribonuclease Z/Hydroxyacylglutathione hydrolase-like"/>
    <property type="match status" value="1"/>
</dbReference>
<sequence>MLELKVLVDNSTLIDRYFHGEPGVSYHLQDGSTKILFDVGYSDVFIRNAEKMGIHLLDTDFVVLSHGHLDHTWGLYHLIKLYTEARIEKIDCDNPTLVAHPSAFLTRTIGGIPEIGSLIPEDKLSCHFNMRLKRDPLWLTDNLVFLGEIKRTNDFEAAVPIGKILRDGTKEDDYVIDDSALVYTSSKGLTIITGCSHAGICNIIEYAKRVCGDDRVVDIIGGFHLLEPSHEQLQGTLEYMKELQPETVHASHCTDLNSKIALSQVVDIREVGVGLRLVYE</sequence>
<feature type="domain" description="Metallo-beta-lactamase" evidence="1">
    <location>
        <begin position="22"/>
        <end position="82"/>
    </location>
</feature>
<keyword evidence="2" id="KW-0808">Transferase</keyword>
<reference evidence="2" key="1">
    <citation type="submission" date="2020-10" db="EMBL/GenBank/DDBJ databases">
        <authorList>
            <person name="Hahn C.J."/>
            <person name="Laso-Perez R."/>
            <person name="Vulcano F."/>
            <person name="Vaziourakis K.-M."/>
            <person name="Stokke R."/>
            <person name="Steen I.H."/>
            <person name="Teske A."/>
            <person name="Boetius A."/>
            <person name="Liebeke M."/>
            <person name="Amann R."/>
            <person name="Knittel K."/>
        </authorList>
    </citation>
    <scope>NUCLEOTIDE SEQUENCE</scope>
    <source>
        <strain evidence="2">Gfbio:e3339647-f889-4370-9287-4fb5cb688e4c:AG393N10_GoMArc1</strain>
    </source>
</reference>
<dbReference type="PANTHER" id="PTHR13754">
    <property type="entry name" value="METALLO-BETA-LACTAMASE SUPERFAMILY PROTEIN"/>
    <property type="match status" value="1"/>
</dbReference>
<comment type="caution">
    <text evidence="2">The sequence shown here is derived from an EMBL/GenBank/DDBJ whole genome shotgun (WGS) entry which is preliminary data.</text>
</comment>
<dbReference type="AlphaFoldDB" id="A0A811T3Z5"/>
<dbReference type="GO" id="GO:0102041">
    <property type="term" value="F:7,8-dihydropterin-6-yl-methyl-4-(beta-D-ribofuranosyl)aminobenzene 5'-phosphate synthase"/>
    <property type="evidence" value="ECO:0007669"/>
    <property type="project" value="UniProtKB-EC"/>
</dbReference>
<protein>
    <submittedName>
        <fullName evidence="2">7, 8-dihydropterin-6-methyl-4-(Beta-D-ribofuranosyl)-aminobenzene-5'-phosphate synthase</fullName>
        <ecNumber evidence="2">2.5.1.105</ecNumber>
    </submittedName>
</protein>
<organism evidence="2 3">
    <name type="scientific">Candidatus Argoarchaeum ethanivorans</name>
    <dbReference type="NCBI Taxonomy" id="2608793"/>
    <lineage>
        <taxon>Archaea</taxon>
        <taxon>Methanobacteriati</taxon>
        <taxon>Methanobacteriota</taxon>
        <taxon>Stenosarchaea group</taxon>
        <taxon>Methanomicrobia</taxon>
        <taxon>Methanosarcinales</taxon>
        <taxon>Methanosarcinales incertae sedis</taxon>
        <taxon>GOM Arc I cluster</taxon>
        <taxon>Candidatus Argoarchaeum</taxon>
    </lineage>
</organism>
<gene>
    <name evidence="2" type="ORF">ANIMEMIM_00235</name>
</gene>
<dbReference type="InterPro" id="IPR052926">
    <property type="entry name" value="Metallo-beta-lactamase_dom"/>
</dbReference>
<dbReference type="EMBL" id="CAJHIM010000016">
    <property type="protein sequence ID" value="CAD6491874.1"/>
    <property type="molecule type" value="Genomic_DNA"/>
</dbReference>
<accession>A0A811T3Z5</accession>
<dbReference type="SUPFAM" id="SSF56281">
    <property type="entry name" value="Metallo-hydrolase/oxidoreductase"/>
    <property type="match status" value="1"/>
</dbReference>
<dbReference type="InterPro" id="IPR041712">
    <property type="entry name" value="DHPS-like_MBL-fold"/>
</dbReference>
<dbReference type="InterPro" id="IPR001279">
    <property type="entry name" value="Metallo-B-lactamas"/>
</dbReference>
<name>A0A811T3Z5_9EURY</name>
<evidence type="ECO:0000313" key="3">
    <source>
        <dbReference type="Proteomes" id="UP000637195"/>
    </source>
</evidence>